<evidence type="ECO:0000313" key="2">
    <source>
        <dbReference type="EMBL" id="MBB5940164.1"/>
    </source>
</evidence>
<gene>
    <name evidence="2" type="ORF">FHS42_007262</name>
</gene>
<dbReference type="Pfam" id="PF00109">
    <property type="entry name" value="ketoacyl-synt"/>
    <property type="match status" value="1"/>
</dbReference>
<protein>
    <recommendedName>
        <fullName evidence="1">Beta-ketoacyl synthase-like N-terminal domain-containing protein</fullName>
    </recommendedName>
</protein>
<feature type="domain" description="Beta-ketoacyl synthase-like N-terminal" evidence="1">
    <location>
        <begin position="56"/>
        <end position="178"/>
    </location>
</feature>
<dbReference type="GO" id="GO:0016747">
    <property type="term" value="F:acyltransferase activity, transferring groups other than amino-acyl groups"/>
    <property type="evidence" value="ECO:0007669"/>
    <property type="project" value="UniProtKB-ARBA"/>
</dbReference>
<accession>A0A7W9QHJ6</accession>
<proteinExistence type="predicted"/>
<evidence type="ECO:0000259" key="1">
    <source>
        <dbReference type="Pfam" id="PF00109"/>
    </source>
</evidence>
<reference evidence="2 3" key="1">
    <citation type="submission" date="2020-08" db="EMBL/GenBank/DDBJ databases">
        <title>Genomic Encyclopedia of Type Strains, Phase III (KMG-III): the genomes of soil and plant-associated and newly described type strains.</title>
        <authorList>
            <person name="Whitman W."/>
        </authorList>
    </citation>
    <scope>NUCLEOTIDE SEQUENCE [LARGE SCALE GENOMIC DNA]</scope>
    <source>
        <strain evidence="2 3">CECT 8305</strain>
    </source>
</reference>
<comment type="caution">
    <text evidence="2">The sequence shown here is derived from an EMBL/GenBank/DDBJ whole genome shotgun (WGS) entry which is preliminary data.</text>
</comment>
<dbReference type="RefSeq" id="WP_184580092.1">
    <property type="nucleotide sequence ID" value="NZ_JACHJL010000035.1"/>
</dbReference>
<dbReference type="EMBL" id="JACHJL010000035">
    <property type="protein sequence ID" value="MBB5940164.1"/>
    <property type="molecule type" value="Genomic_DNA"/>
</dbReference>
<evidence type="ECO:0000313" key="3">
    <source>
        <dbReference type="Proteomes" id="UP000588098"/>
    </source>
</evidence>
<dbReference type="Proteomes" id="UP000588098">
    <property type="component" value="Unassembled WGS sequence"/>
</dbReference>
<dbReference type="InterPro" id="IPR016039">
    <property type="entry name" value="Thiolase-like"/>
</dbReference>
<dbReference type="Gene3D" id="3.40.47.10">
    <property type="match status" value="1"/>
</dbReference>
<name>A0A7W9QHJ6_9ACTN</name>
<organism evidence="2 3">
    <name type="scientific">Streptomyces zagrosensis</name>
    <dbReference type="NCBI Taxonomy" id="1042984"/>
    <lineage>
        <taxon>Bacteria</taxon>
        <taxon>Bacillati</taxon>
        <taxon>Actinomycetota</taxon>
        <taxon>Actinomycetes</taxon>
        <taxon>Kitasatosporales</taxon>
        <taxon>Streptomycetaceae</taxon>
        <taxon>Streptomyces</taxon>
    </lineage>
</organism>
<keyword evidence="3" id="KW-1185">Reference proteome</keyword>
<dbReference type="InterPro" id="IPR014030">
    <property type="entry name" value="Ketoacyl_synth_N"/>
</dbReference>
<dbReference type="AlphaFoldDB" id="A0A7W9QHJ6"/>
<sequence length="322" mass="31811">MPEIRKADQRLAVGGWAVHVPGLAATDLPGSPAEPACLPVDAKDVLGRKGLLGKEPSTRLALCAVHRVLGLPPGKLAEPLPYAPGTAVVVASNLGNVETVCTVLDDMRERGGTAVSPMDAPNASSNVIASSLAIRYGFNGPNLAVCSGATAGLDAVRLARLLILGGRAERAVVVGVEPADPIARGLAALRPGSPGELIAGAGVVLLGLPGAWPWDTGIECGPVVRHGASRPAVTPPLADALVGEFYGAAGVVRLAAAAATIAAAPTTEAAADAANSARYTVSCGDADDGWLTVDVSAAADRAASGETAGAAARTAVSAGAAS</sequence>
<dbReference type="SUPFAM" id="SSF53901">
    <property type="entry name" value="Thiolase-like"/>
    <property type="match status" value="1"/>
</dbReference>